<accession>A0A8J3Q8D5</accession>
<dbReference type="AlphaFoldDB" id="A0A8J3Q8D5"/>
<reference evidence="1" key="1">
    <citation type="submission" date="2021-01" db="EMBL/GenBank/DDBJ databases">
        <title>Whole genome shotgun sequence of Rhizocola hellebori NBRC 109834.</title>
        <authorList>
            <person name="Komaki H."/>
            <person name="Tamura T."/>
        </authorList>
    </citation>
    <scope>NUCLEOTIDE SEQUENCE</scope>
    <source>
        <strain evidence="1">NBRC 109834</strain>
    </source>
</reference>
<evidence type="ECO:0000313" key="2">
    <source>
        <dbReference type="Proteomes" id="UP000612899"/>
    </source>
</evidence>
<proteinExistence type="predicted"/>
<name>A0A8J3Q8D5_9ACTN</name>
<gene>
    <name evidence="1" type="ORF">Rhe02_38120</name>
</gene>
<protein>
    <submittedName>
        <fullName evidence="1">Uncharacterized protein</fullName>
    </submittedName>
</protein>
<sequence length="144" mass="16417">MWSLDAANSPELITRLRRHGRRVGFEVAWVGEGWRALVEQCHDRLVAAFPDYELLAIKQKWAVLEYQAFPSPWVDGRATWQEDEYCCLQRIVDEVKGESESVCEWCGAQARLRDWRTLELTLCDGCDAGFADPPWPLSRGTSGG</sequence>
<dbReference type="Proteomes" id="UP000612899">
    <property type="component" value="Unassembled WGS sequence"/>
</dbReference>
<organism evidence="1 2">
    <name type="scientific">Rhizocola hellebori</name>
    <dbReference type="NCBI Taxonomy" id="1392758"/>
    <lineage>
        <taxon>Bacteria</taxon>
        <taxon>Bacillati</taxon>
        <taxon>Actinomycetota</taxon>
        <taxon>Actinomycetes</taxon>
        <taxon>Micromonosporales</taxon>
        <taxon>Micromonosporaceae</taxon>
        <taxon>Rhizocola</taxon>
    </lineage>
</organism>
<evidence type="ECO:0000313" key="1">
    <source>
        <dbReference type="EMBL" id="GIH05745.1"/>
    </source>
</evidence>
<keyword evidence="2" id="KW-1185">Reference proteome</keyword>
<dbReference type="RefSeq" id="WP_203909587.1">
    <property type="nucleotide sequence ID" value="NZ_BONY01000021.1"/>
</dbReference>
<dbReference type="EMBL" id="BONY01000021">
    <property type="protein sequence ID" value="GIH05745.1"/>
    <property type="molecule type" value="Genomic_DNA"/>
</dbReference>
<comment type="caution">
    <text evidence="1">The sequence shown here is derived from an EMBL/GenBank/DDBJ whole genome shotgun (WGS) entry which is preliminary data.</text>
</comment>